<dbReference type="PANTHER" id="PTHR46025:SF3">
    <property type="entry name" value="XYLOSYLTRANSFERASE OXT"/>
    <property type="match status" value="1"/>
</dbReference>
<gene>
    <name evidence="15" type="ORF">EWE74_02230</name>
</gene>
<evidence type="ECO:0000256" key="7">
    <source>
        <dbReference type="ARBA" id="ARBA00022824"/>
    </source>
</evidence>
<dbReference type="InterPro" id="IPR043538">
    <property type="entry name" value="XYLT"/>
</dbReference>
<organism evidence="15 16">
    <name type="scientific">Sphingobacterium corticibacterium</name>
    <dbReference type="NCBI Taxonomy" id="2484746"/>
    <lineage>
        <taxon>Bacteria</taxon>
        <taxon>Pseudomonadati</taxon>
        <taxon>Bacteroidota</taxon>
        <taxon>Sphingobacteriia</taxon>
        <taxon>Sphingobacteriales</taxon>
        <taxon>Sphingobacteriaceae</taxon>
        <taxon>Sphingobacterium</taxon>
    </lineage>
</organism>
<keyword evidence="10" id="KW-0333">Golgi apparatus</keyword>
<keyword evidence="6" id="KW-0479">Metal-binding</keyword>
<evidence type="ECO:0000256" key="5">
    <source>
        <dbReference type="ARBA" id="ARBA00022692"/>
    </source>
</evidence>
<reference evidence="15 16" key="1">
    <citation type="submission" date="2019-02" db="EMBL/GenBank/DDBJ databases">
        <authorList>
            <person name="Li Y."/>
        </authorList>
    </citation>
    <scope>NUCLEOTIDE SEQUENCE [LARGE SCALE GENOMIC DNA]</scope>
    <source>
        <strain evidence="15 16">30C10-4-7</strain>
    </source>
</reference>
<evidence type="ECO:0000256" key="2">
    <source>
        <dbReference type="ARBA" id="ARBA00004648"/>
    </source>
</evidence>
<evidence type="ECO:0000256" key="9">
    <source>
        <dbReference type="ARBA" id="ARBA00022989"/>
    </source>
</evidence>
<keyword evidence="13" id="KW-0325">Glycoprotein</keyword>
<sequence>MKHAYLIIAHNEFEVLHYLISALDDERNDIFLHLDKKVKTMPRISTKKAGLYIMDKRNDVRWGHYMQVRTTLDILFYAYNIRKYAVYHVISGTHLPLKSQDEIHSFFNTHLEKNFFMPMSTNDDETDLKIRRYNFFVRNFMHRNPKIRRVDQLCWQIGIKVQKIIGYKRNRNLSFQKVSNWFSLTSSAISWLRENEKTIANRYRYTLCADEYFAISELDRSPLKNSIVFYPHLLKTDFVGVNPQIYTSEDYPTLKNTPYLFARKFGGSDLNIVKRLVNELKANKI</sequence>
<keyword evidence="3" id="KW-0328">Glycosyltransferase</keyword>
<evidence type="ECO:0000256" key="8">
    <source>
        <dbReference type="ARBA" id="ARBA00022968"/>
    </source>
</evidence>
<dbReference type="GO" id="GO:0015012">
    <property type="term" value="P:heparan sulfate proteoglycan biosynthetic process"/>
    <property type="evidence" value="ECO:0007669"/>
    <property type="project" value="TreeGrafter"/>
</dbReference>
<evidence type="ECO:0000256" key="1">
    <source>
        <dbReference type="ARBA" id="ARBA00004323"/>
    </source>
</evidence>
<dbReference type="GO" id="GO:0016020">
    <property type="term" value="C:membrane"/>
    <property type="evidence" value="ECO:0007669"/>
    <property type="project" value="InterPro"/>
</dbReference>
<proteinExistence type="predicted"/>
<comment type="subcellular location">
    <subcellularLocation>
        <location evidence="2">Endoplasmic reticulum membrane</location>
        <topology evidence="2">Single-pass type II membrane protein</topology>
    </subcellularLocation>
    <subcellularLocation>
        <location evidence="1">Golgi apparatus membrane</location>
        <topology evidence="1">Single-pass type II membrane protein</topology>
    </subcellularLocation>
</comment>
<comment type="caution">
    <text evidence="15">The sequence shown here is derived from an EMBL/GenBank/DDBJ whole genome shotgun (WGS) entry which is preliminary data.</text>
</comment>
<dbReference type="AlphaFoldDB" id="A0A4Q6XP22"/>
<protein>
    <recommendedName>
        <fullName evidence="14">Peptide O-xylosyltransferase</fullName>
    </recommendedName>
</protein>
<evidence type="ECO:0000313" key="15">
    <source>
        <dbReference type="EMBL" id="RZF61681.1"/>
    </source>
</evidence>
<dbReference type="GO" id="GO:0046872">
    <property type="term" value="F:metal ion binding"/>
    <property type="evidence" value="ECO:0007669"/>
    <property type="project" value="UniProtKB-KW"/>
</dbReference>
<keyword evidence="7" id="KW-0256">Endoplasmic reticulum</keyword>
<keyword evidence="5" id="KW-0812">Transmembrane</keyword>
<evidence type="ECO:0000256" key="10">
    <source>
        <dbReference type="ARBA" id="ARBA00023034"/>
    </source>
</evidence>
<keyword evidence="9" id="KW-1133">Transmembrane helix</keyword>
<dbReference type="GO" id="GO:0030158">
    <property type="term" value="F:protein xylosyltransferase activity"/>
    <property type="evidence" value="ECO:0007669"/>
    <property type="project" value="InterPro"/>
</dbReference>
<keyword evidence="4 15" id="KW-0808">Transferase</keyword>
<dbReference type="Pfam" id="PF02485">
    <property type="entry name" value="Branch"/>
    <property type="match status" value="1"/>
</dbReference>
<dbReference type="OrthoDB" id="7943907at2"/>
<keyword evidence="8" id="KW-0735">Signal-anchor</keyword>
<evidence type="ECO:0000256" key="6">
    <source>
        <dbReference type="ARBA" id="ARBA00022723"/>
    </source>
</evidence>
<dbReference type="PANTHER" id="PTHR46025">
    <property type="entry name" value="XYLOSYLTRANSFERASE OXT"/>
    <property type="match status" value="1"/>
</dbReference>
<evidence type="ECO:0000256" key="12">
    <source>
        <dbReference type="ARBA" id="ARBA00023157"/>
    </source>
</evidence>
<dbReference type="Proteomes" id="UP000292855">
    <property type="component" value="Unassembled WGS sequence"/>
</dbReference>
<evidence type="ECO:0000313" key="16">
    <source>
        <dbReference type="Proteomes" id="UP000292855"/>
    </source>
</evidence>
<keyword evidence="16" id="KW-1185">Reference proteome</keyword>
<dbReference type="GO" id="GO:0050650">
    <property type="term" value="P:chondroitin sulfate proteoglycan biosynthetic process"/>
    <property type="evidence" value="ECO:0007669"/>
    <property type="project" value="TreeGrafter"/>
</dbReference>
<keyword evidence="11" id="KW-0472">Membrane</keyword>
<evidence type="ECO:0000256" key="13">
    <source>
        <dbReference type="ARBA" id="ARBA00023180"/>
    </source>
</evidence>
<dbReference type="EMBL" id="SGIT01000001">
    <property type="protein sequence ID" value="RZF61681.1"/>
    <property type="molecule type" value="Genomic_DNA"/>
</dbReference>
<keyword evidence="12" id="KW-1015">Disulfide bond</keyword>
<name>A0A4Q6XP22_9SPHI</name>
<evidence type="ECO:0000256" key="3">
    <source>
        <dbReference type="ARBA" id="ARBA00022676"/>
    </source>
</evidence>
<dbReference type="InterPro" id="IPR003406">
    <property type="entry name" value="Glyco_trans_14"/>
</dbReference>
<dbReference type="RefSeq" id="WP_130139910.1">
    <property type="nucleotide sequence ID" value="NZ_SGIT01000001.1"/>
</dbReference>
<evidence type="ECO:0000256" key="11">
    <source>
        <dbReference type="ARBA" id="ARBA00023136"/>
    </source>
</evidence>
<evidence type="ECO:0000256" key="14">
    <source>
        <dbReference type="ARBA" id="ARBA00042865"/>
    </source>
</evidence>
<evidence type="ECO:0000256" key="4">
    <source>
        <dbReference type="ARBA" id="ARBA00022679"/>
    </source>
</evidence>
<accession>A0A4Q6XP22</accession>